<accession>A0AAV4T4F2</accession>
<keyword evidence="3" id="KW-1185">Reference proteome</keyword>
<proteinExistence type="predicted"/>
<dbReference type="Proteomes" id="UP001054945">
    <property type="component" value="Unassembled WGS sequence"/>
</dbReference>
<sequence>MCPDHPSYPGPRGEKFEILALVCHVIHPKKSSRERKSGMIDSGKNRNGIYTIDGRAFSVSLAVFYRFLLLFCSIFMAFILNPVFVTPAGSNGVQTC</sequence>
<keyword evidence="1" id="KW-1133">Transmembrane helix</keyword>
<organism evidence="2 3">
    <name type="scientific">Caerostris extrusa</name>
    <name type="common">Bark spider</name>
    <name type="synonym">Caerostris bankana</name>
    <dbReference type="NCBI Taxonomy" id="172846"/>
    <lineage>
        <taxon>Eukaryota</taxon>
        <taxon>Metazoa</taxon>
        <taxon>Ecdysozoa</taxon>
        <taxon>Arthropoda</taxon>
        <taxon>Chelicerata</taxon>
        <taxon>Arachnida</taxon>
        <taxon>Araneae</taxon>
        <taxon>Araneomorphae</taxon>
        <taxon>Entelegynae</taxon>
        <taxon>Araneoidea</taxon>
        <taxon>Araneidae</taxon>
        <taxon>Caerostris</taxon>
    </lineage>
</organism>
<comment type="caution">
    <text evidence="2">The sequence shown here is derived from an EMBL/GenBank/DDBJ whole genome shotgun (WGS) entry which is preliminary data.</text>
</comment>
<keyword evidence="1" id="KW-0472">Membrane</keyword>
<evidence type="ECO:0000313" key="3">
    <source>
        <dbReference type="Proteomes" id="UP001054945"/>
    </source>
</evidence>
<reference evidence="2 3" key="1">
    <citation type="submission" date="2021-06" db="EMBL/GenBank/DDBJ databases">
        <title>Caerostris extrusa draft genome.</title>
        <authorList>
            <person name="Kono N."/>
            <person name="Arakawa K."/>
        </authorList>
    </citation>
    <scope>NUCLEOTIDE SEQUENCE [LARGE SCALE GENOMIC DNA]</scope>
</reference>
<gene>
    <name evidence="2" type="ORF">CEXT_472031</name>
</gene>
<feature type="transmembrane region" description="Helical" evidence="1">
    <location>
        <begin position="56"/>
        <end position="80"/>
    </location>
</feature>
<name>A0AAV4T4F2_CAEEX</name>
<dbReference type="EMBL" id="BPLR01010698">
    <property type="protein sequence ID" value="GIY41145.1"/>
    <property type="molecule type" value="Genomic_DNA"/>
</dbReference>
<evidence type="ECO:0000256" key="1">
    <source>
        <dbReference type="SAM" id="Phobius"/>
    </source>
</evidence>
<evidence type="ECO:0000313" key="2">
    <source>
        <dbReference type="EMBL" id="GIY41145.1"/>
    </source>
</evidence>
<protein>
    <submittedName>
        <fullName evidence="2">Uncharacterized protein</fullName>
    </submittedName>
</protein>
<keyword evidence="1" id="KW-0812">Transmembrane</keyword>
<dbReference type="AlphaFoldDB" id="A0AAV4T4F2"/>